<evidence type="ECO:0000313" key="1">
    <source>
        <dbReference type="EMBL" id="KAL1838533.1"/>
    </source>
</evidence>
<keyword evidence="2" id="KW-1185">Reference proteome</keyword>
<reference evidence="1 2" key="1">
    <citation type="journal article" date="2024" name="Commun. Biol.">
        <title>Comparative genomic analysis of thermophilic fungi reveals convergent evolutionary adaptations and gene losses.</title>
        <authorList>
            <person name="Steindorff A.S."/>
            <person name="Aguilar-Pontes M.V."/>
            <person name="Robinson A.J."/>
            <person name="Andreopoulos B."/>
            <person name="LaButti K."/>
            <person name="Kuo A."/>
            <person name="Mondo S."/>
            <person name="Riley R."/>
            <person name="Otillar R."/>
            <person name="Haridas S."/>
            <person name="Lipzen A."/>
            <person name="Grimwood J."/>
            <person name="Schmutz J."/>
            <person name="Clum A."/>
            <person name="Reid I.D."/>
            <person name="Moisan M.C."/>
            <person name="Butler G."/>
            <person name="Nguyen T.T.M."/>
            <person name="Dewar K."/>
            <person name="Conant G."/>
            <person name="Drula E."/>
            <person name="Henrissat B."/>
            <person name="Hansel C."/>
            <person name="Singer S."/>
            <person name="Hutchinson M.I."/>
            <person name="de Vries R.P."/>
            <person name="Natvig D.O."/>
            <person name="Powell A.J."/>
            <person name="Tsang A."/>
            <person name="Grigoriev I.V."/>
        </authorList>
    </citation>
    <scope>NUCLEOTIDE SEQUENCE [LARGE SCALE GENOMIC DNA]</scope>
    <source>
        <strain evidence="1 2">CBS 620.91</strain>
    </source>
</reference>
<comment type="caution">
    <text evidence="1">The sequence shown here is derived from an EMBL/GenBank/DDBJ whole genome shotgun (WGS) entry which is preliminary data.</text>
</comment>
<organism evidence="1 2">
    <name type="scientific">Humicola insolens</name>
    <name type="common">Soft-rot fungus</name>
    <dbReference type="NCBI Taxonomy" id="85995"/>
    <lineage>
        <taxon>Eukaryota</taxon>
        <taxon>Fungi</taxon>
        <taxon>Dikarya</taxon>
        <taxon>Ascomycota</taxon>
        <taxon>Pezizomycotina</taxon>
        <taxon>Sordariomycetes</taxon>
        <taxon>Sordariomycetidae</taxon>
        <taxon>Sordariales</taxon>
        <taxon>Chaetomiaceae</taxon>
        <taxon>Mycothermus</taxon>
    </lineage>
</organism>
<dbReference type="EMBL" id="JAZGSY010000208">
    <property type="protein sequence ID" value="KAL1838533.1"/>
    <property type="molecule type" value="Genomic_DNA"/>
</dbReference>
<evidence type="ECO:0000313" key="2">
    <source>
        <dbReference type="Proteomes" id="UP001583172"/>
    </source>
</evidence>
<dbReference type="Proteomes" id="UP001583172">
    <property type="component" value="Unassembled WGS sequence"/>
</dbReference>
<accession>A0ABR3VBI7</accession>
<proteinExistence type="predicted"/>
<gene>
    <name evidence="1" type="ORF">VTJ49DRAFT_2531</name>
</gene>
<name>A0ABR3VBI7_HUMIN</name>
<sequence length="152" mass="16789">MPTTIELHTFPGEYFPVVVNKVIERAGLKPRVWVAIPGAPWGCHVRRSTSFTAMIDLFAKGLDGQPTDTKGVLDGDASVDGAIIRHPGVMEGYWLSDLAVVFDWESLKITQPGTYCFRVMVVGQKEHEDPKAVCDTVSEWFEALYDTTSAAE</sequence>
<protein>
    <submittedName>
        <fullName evidence="1">Uncharacterized protein</fullName>
    </submittedName>
</protein>